<dbReference type="GO" id="GO:0044781">
    <property type="term" value="P:bacterial-type flagellum organization"/>
    <property type="evidence" value="ECO:0007669"/>
    <property type="project" value="UniProtKB-KW"/>
</dbReference>
<dbReference type="GO" id="GO:0006402">
    <property type="term" value="P:mRNA catabolic process"/>
    <property type="evidence" value="ECO:0007669"/>
    <property type="project" value="InterPro"/>
</dbReference>
<keyword evidence="3" id="KW-0694">RNA-binding</keyword>
<dbReference type="InterPro" id="IPR009967">
    <property type="entry name" value="Flagellum_FlbT"/>
</dbReference>
<comment type="caution">
    <text evidence="4">The sequence shown here is derived from an EMBL/GenBank/DDBJ whole genome shotgun (WGS) entry which is preliminary data.</text>
</comment>
<dbReference type="AlphaFoldDB" id="A0A6L6J3J4"/>
<evidence type="ECO:0000256" key="1">
    <source>
        <dbReference type="ARBA" id="ARBA00022491"/>
    </source>
</evidence>
<evidence type="ECO:0000256" key="3">
    <source>
        <dbReference type="ARBA" id="ARBA00022884"/>
    </source>
</evidence>
<dbReference type="RefSeq" id="WP_155093511.1">
    <property type="nucleotide sequence ID" value="NZ_WMIE01000001.1"/>
</dbReference>
<name>A0A6L6J3J4_9RHOB</name>
<dbReference type="GO" id="GO:0048027">
    <property type="term" value="F:mRNA 5'-UTR binding"/>
    <property type="evidence" value="ECO:0007669"/>
    <property type="project" value="InterPro"/>
</dbReference>
<evidence type="ECO:0000313" key="4">
    <source>
        <dbReference type="EMBL" id="MTH76106.1"/>
    </source>
</evidence>
<keyword evidence="4" id="KW-0966">Cell projection</keyword>
<dbReference type="EMBL" id="WMIE01000001">
    <property type="protein sequence ID" value="MTH76106.1"/>
    <property type="molecule type" value="Genomic_DNA"/>
</dbReference>
<keyword evidence="5" id="KW-1185">Reference proteome</keyword>
<sequence length="134" mass="15105">MSGLILKLSSRERVLINGAVVENWDKRARLSIVSPNAHILRLRDAMHPNDANTPVGRICYTCQLLVVGDVDEQIERMNVLHGVSQLSSIFSDQESRNILVAVDGLIRHGNYYKALKKLRYLLPLESVLLQSSRL</sequence>
<keyword evidence="4" id="KW-0969">Cilium</keyword>
<dbReference type="Proteomes" id="UP000478183">
    <property type="component" value="Unassembled WGS sequence"/>
</dbReference>
<dbReference type="Pfam" id="PF07378">
    <property type="entry name" value="FlbT"/>
    <property type="match status" value="1"/>
</dbReference>
<dbReference type="OrthoDB" id="8561314at2"/>
<keyword evidence="1" id="KW-0678">Repressor</keyword>
<evidence type="ECO:0000256" key="2">
    <source>
        <dbReference type="ARBA" id="ARBA00022795"/>
    </source>
</evidence>
<reference evidence="4 5" key="1">
    <citation type="submission" date="2019-11" db="EMBL/GenBank/DDBJ databases">
        <authorList>
            <person name="Dong K."/>
        </authorList>
    </citation>
    <scope>NUCLEOTIDE SEQUENCE [LARGE SCALE GENOMIC DNA]</scope>
    <source>
        <strain evidence="4 5">NBRC 111993</strain>
    </source>
</reference>
<protein>
    <submittedName>
        <fullName evidence="4">Flagellar biosynthesis repressor FlbT</fullName>
    </submittedName>
</protein>
<accession>A0A6L6J3J4</accession>
<proteinExistence type="predicted"/>
<keyword evidence="2" id="KW-1005">Bacterial flagellum biogenesis</keyword>
<evidence type="ECO:0000313" key="5">
    <source>
        <dbReference type="Proteomes" id="UP000478183"/>
    </source>
</evidence>
<organism evidence="4 5">
    <name type="scientific">Paracoccus aestuariivivens</name>
    <dbReference type="NCBI Taxonomy" id="1820333"/>
    <lineage>
        <taxon>Bacteria</taxon>
        <taxon>Pseudomonadati</taxon>
        <taxon>Pseudomonadota</taxon>
        <taxon>Alphaproteobacteria</taxon>
        <taxon>Rhodobacterales</taxon>
        <taxon>Paracoccaceae</taxon>
        <taxon>Paracoccus</taxon>
    </lineage>
</organism>
<gene>
    <name evidence="4" type="primary">flbT</name>
    <name evidence="4" type="ORF">GL286_00010</name>
</gene>
<keyword evidence="4" id="KW-0282">Flagellum</keyword>
<dbReference type="GO" id="GO:1902209">
    <property type="term" value="P:negative regulation of bacterial-type flagellum assembly"/>
    <property type="evidence" value="ECO:0007669"/>
    <property type="project" value="InterPro"/>
</dbReference>